<proteinExistence type="predicted"/>
<dbReference type="SUPFAM" id="SSF140459">
    <property type="entry name" value="PE/PPE dimer-like"/>
    <property type="match status" value="1"/>
</dbReference>
<evidence type="ECO:0000259" key="1">
    <source>
        <dbReference type="Pfam" id="PF00934"/>
    </source>
</evidence>
<gene>
    <name evidence="2" type="primary">PE13</name>
    <name evidence="2" type="ORF">MBOT_11720</name>
</gene>
<sequence>MAFVVTQPETLAGAAGDLARIGSAVATMNEATWAPITGVVPPAADQVSVLTALEFAAYGQLYRMLSVQAEQVLDAFVATLRDSAGSYALTEAANTVVAGG</sequence>
<dbReference type="Proteomes" id="UP000465361">
    <property type="component" value="Unassembled WGS sequence"/>
</dbReference>
<dbReference type="EMBL" id="BLKW01000002">
    <property type="protein sequence ID" value="GFG73807.1"/>
    <property type="molecule type" value="Genomic_DNA"/>
</dbReference>
<protein>
    <submittedName>
        <fullName evidence="2">PE family protein PE13</fullName>
    </submittedName>
</protein>
<evidence type="ECO:0000313" key="3">
    <source>
        <dbReference type="Proteomes" id="UP000465361"/>
    </source>
</evidence>
<organism evidence="2 3">
    <name type="scientific">Mycobacterium botniense</name>
    <dbReference type="NCBI Taxonomy" id="84962"/>
    <lineage>
        <taxon>Bacteria</taxon>
        <taxon>Bacillati</taxon>
        <taxon>Actinomycetota</taxon>
        <taxon>Actinomycetes</taxon>
        <taxon>Mycobacteriales</taxon>
        <taxon>Mycobacteriaceae</taxon>
        <taxon>Mycobacterium</taxon>
    </lineage>
</organism>
<evidence type="ECO:0000313" key="2">
    <source>
        <dbReference type="EMBL" id="GFG73807.1"/>
    </source>
</evidence>
<dbReference type="RefSeq" id="WP_163755119.1">
    <property type="nucleotide sequence ID" value="NZ_BLKW01000002.1"/>
</dbReference>
<comment type="caution">
    <text evidence="2">The sequence shown here is derived from an EMBL/GenBank/DDBJ whole genome shotgun (WGS) entry which is preliminary data.</text>
</comment>
<name>A0A7I9XVJ7_9MYCO</name>
<dbReference type="AlphaFoldDB" id="A0A7I9XVJ7"/>
<dbReference type="InterPro" id="IPR000084">
    <property type="entry name" value="PE-PGRS_N"/>
</dbReference>
<accession>A0A7I9XVJ7</accession>
<dbReference type="InterPro" id="IPR038332">
    <property type="entry name" value="PPE_sf"/>
</dbReference>
<dbReference type="Pfam" id="PF00934">
    <property type="entry name" value="PE"/>
    <property type="match status" value="1"/>
</dbReference>
<keyword evidence="3" id="KW-1185">Reference proteome</keyword>
<feature type="domain" description="PE" evidence="1">
    <location>
        <begin position="4"/>
        <end position="94"/>
    </location>
</feature>
<reference evidence="2 3" key="1">
    <citation type="journal article" date="2019" name="Emerg. Microbes Infect.">
        <title>Comprehensive subspecies identification of 175 nontuberculous mycobacteria species based on 7547 genomic profiles.</title>
        <authorList>
            <person name="Matsumoto Y."/>
            <person name="Kinjo T."/>
            <person name="Motooka D."/>
            <person name="Nabeya D."/>
            <person name="Jung N."/>
            <person name="Uechi K."/>
            <person name="Horii T."/>
            <person name="Iida T."/>
            <person name="Fujita J."/>
            <person name="Nakamura S."/>
        </authorList>
    </citation>
    <scope>NUCLEOTIDE SEQUENCE [LARGE SCALE GENOMIC DNA]</scope>
    <source>
        <strain evidence="2 3">JCM 17322</strain>
    </source>
</reference>
<dbReference type="Gene3D" id="1.10.287.850">
    <property type="entry name" value="HP0062-like domain"/>
    <property type="match status" value="1"/>
</dbReference>